<dbReference type="EMBL" id="UINC01083319">
    <property type="protein sequence ID" value="SVC28913.1"/>
    <property type="molecule type" value="Genomic_DNA"/>
</dbReference>
<sequence length="200" mass="22712">MMSMRFGWQYILALANLLACPHGMRDYFIRRFLLIFPTMLGISFVVFLVTRMAPGGPIEQAMMQMQQVSEESGGGQTATGLLDAEQRKDLERYYGLDKPIGTSYLIWLGILPREKSHRDVEFAADETKASVRIRLVEGEAKKKRMRLERDSSGKVTLANVGEFAGNWTWRQLDPKPNAKEGSLRVEVFREEHSGLIQGDL</sequence>
<keyword evidence="1" id="KW-0472">Membrane</keyword>
<protein>
    <submittedName>
        <fullName evidence="2">Uncharacterized protein</fullName>
    </submittedName>
</protein>
<organism evidence="2">
    <name type="scientific">marine metagenome</name>
    <dbReference type="NCBI Taxonomy" id="408172"/>
    <lineage>
        <taxon>unclassified sequences</taxon>
        <taxon>metagenomes</taxon>
        <taxon>ecological metagenomes</taxon>
    </lineage>
</organism>
<feature type="non-terminal residue" evidence="2">
    <location>
        <position position="200"/>
    </location>
</feature>
<name>A0A382KZG9_9ZZZZ</name>
<dbReference type="AlphaFoldDB" id="A0A382KZG9"/>
<evidence type="ECO:0000313" key="2">
    <source>
        <dbReference type="EMBL" id="SVC28913.1"/>
    </source>
</evidence>
<keyword evidence="1" id="KW-0812">Transmembrane</keyword>
<evidence type="ECO:0000256" key="1">
    <source>
        <dbReference type="SAM" id="Phobius"/>
    </source>
</evidence>
<proteinExistence type="predicted"/>
<gene>
    <name evidence="2" type="ORF">METZ01_LOCUS281767</name>
</gene>
<accession>A0A382KZG9</accession>
<feature type="transmembrane region" description="Helical" evidence="1">
    <location>
        <begin position="29"/>
        <end position="49"/>
    </location>
</feature>
<keyword evidence="1" id="KW-1133">Transmembrane helix</keyword>
<reference evidence="2" key="1">
    <citation type="submission" date="2018-05" db="EMBL/GenBank/DDBJ databases">
        <authorList>
            <person name="Lanie J.A."/>
            <person name="Ng W.-L."/>
            <person name="Kazmierczak K.M."/>
            <person name="Andrzejewski T.M."/>
            <person name="Davidsen T.M."/>
            <person name="Wayne K.J."/>
            <person name="Tettelin H."/>
            <person name="Glass J.I."/>
            <person name="Rusch D."/>
            <person name="Podicherti R."/>
            <person name="Tsui H.-C.T."/>
            <person name="Winkler M.E."/>
        </authorList>
    </citation>
    <scope>NUCLEOTIDE SEQUENCE</scope>
</reference>